<protein>
    <recommendedName>
        <fullName evidence="1">DNA (cytosine-5-)-methyltransferase</fullName>
        <ecNumber evidence="1">2.1.1.37</ecNumber>
    </recommendedName>
</protein>
<dbReference type="PROSITE" id="PS00095">
    <property type="entry name" value="C5_MTASE_2"/>
    <property type="match status" value="1"/>
</dbReference>
<feature type="compositionally biased region" description="Low complexity" evidence="6">
    <location>
        <begin position="72"/>
        <end position="92"/>
    </location>
</feature>
<keyword evidence="2 5" id="KW-0489">Methyltransferase</keyword>
<evidence type="ECO:0000256" key="4">
    <source>
        <dbReference type="ARBA" id="ARBA00022691"/>
    </source>
</evidence>
<dbReference type="GO" id="GO:0032259">
    <property type="term" value="P:methylation"/>
    <property type="evidence" value="ECO:0007669"/>
    <property type="project" value="UniProtKB-KW"/>
</dbReference>
<feature type="compositionally biased region" description="Polar residues" evidence="6">
    <location>
        <begin position="139"/>
        <end position="157"/>
    </location>
</feature>
<dbReference type="PRINTS" id="PR00105">
    <property type="entry name" value="C5METTRFRASE"/>
</dbReference>
<accession>A0A1Q5ULY4</accession>
<feature type="compositionally biased region" description="Polar residues" evidence="6">
    <location>
        <begin position="22"/>
        <end position="40"/>
    </location>
</feature>
<feature type="region of interest" description="Disordered" evidence="6">
    <location>
        <begin position="125"/>
        <end position="166"/>
    </location>
</feature>
<feature type="region of interest" description="Disordered" evidence="6">
    <location>
        <begin position="1"/>
        <end position="51"/>
    </location>
</feature>
<dbReference type="SUPFAM" id="SSF53335">
    <property type="entry name" value="S-adenosyl-L-methionine-dependent methyltransferases"/>
    <property type="match status" value="1"/>
</dbReference>
<dbReference type="InterPro" id="IPR050390">
    <property type="entry name" value="C5-Methyltransferase"/>
</dbReference>
<dbReference type="InterPro" id="IPR029063">
    <property type="entry name" value="SAM-dependent_MTases_sf"/>
</dbReference>
<dbReference type="GO" id="GO:0003677">
    <property type="term" value="F:DNA binding"/>
    <property type="evidence" value="ECO:0007669"/>
    <property type="project" value="TreeGrafter"/>
</dbReference>
<name>A0A1Q5ULY4_9EURO</name>
<feature type="region of interest" description="Disordered" evidence="6">
    <location>
        <begin position="72"/>
        <end position="94"/>
    </location>
</feature>
<sequence>MNSDTIDLSSDSEEPSDRPDQTPRSLSSPFTRIPLTPSSTDIDDWPKDESQMTVRGSVADFTWPCLSAIVIPDDSTSIPDSSSEPPSPTTSEWGLMDNALRESEEGQSAETKPSLESLRRLLHVFNPTPDDSSDSPSSVTLENSPSQSENSEITVPGSSPEKPIDLSDTEDCVLHAQIERRVSTVRDPRRRLVPRSTLVGEIEEAVLHTGETIRPLSTVKLASGMFLRIEWITLREGEIYLWGRHLMGHHNPHWPRYIPKNEHELIWRPWMDHENSFTSSERHVPVSLMEVTGLSEVIFTNVRPGKNWKNRPDSGLPDSGLFCRLKVTKRKRPKISMGRSRGLQPSSTHEWDRSVEYLTLEECDEGYGFVSYDLRDRYRGCRTVPFGEGQIRSSSYPTITTDENEDEDDSHFHQDSSRPLVDLTVDPTAYTFGDAYCGAGGTSCGAKQAGLEIKWACDMDRFAVETYGLNFPSAWIEFCSFSDLLTHPKGNLQVDIAHCSPPCQTFSPAHTINCDRDDSNSACIFSAGNLVEHATPRILTMEETSGLKERYKEFLYRVIMDLIEAGYSVRWTVIDVLHYGVPQTRKRLIIIAAGPGETLPPFPEITHDLPGSGCKPIVTINDAINPIPDNAPNHDVHLLLHRWRRDWRLPYDGRQLAKTLTCSGGEGNYHPSGWRSFTGREVACLQTFPMDFQFADKNIRKQIGNAVPPALAKAMYQQIIVSLRETDARELELKKERVRERVGGLLE</sequence>
<evidence type="ECO:0000256" key="2">
    <source>
        <dbReference type="ARBA" id="ARBA00022603"/>
    </source>
</evidence>
<dbReference type="PANTHER" id="PTHR10629:SF52">
    <property type="entry name" value="DNA (CYTOSINE-5)-METHYLTRANSFERASE 1"/>
    <property type="match status" value="1"/>
</dbReference>
<dbReference type="InterPro" id="IPR031303">
    <property type="entry name" value="C5_meth_CS"/>
</dbReference>
<dbReference type="GO" id="GO:0044027">
    <property type="term" value="P:negative regulation of gene expression via chromosomal CpG island methylation"/>
    <property type="evidence" value="ECO:0007669"/>
    <property type="project" value="TreeGrafter"/>
</dbReference>
<feature type="region of interest" description="Disordered" evidence="6">
    <location>
        <begin position="392"/>
        <end position="416"/>
    </location>
</feature>
<dbReference type="EMBL" id="MNBE01000128">
    <property type="protein sequence ID" value="OKP13505.1"/>
    <property type="molecule type" value="Genomic_DNA"/>
</dbReference>
<dbReference type="EC" id="2.1.1.37" evidence="1"/>
<dbReference type="Gene3D" id="3.90.120.10">
    <property type="entry name" value="DNA Methylase, subunit A, domain 2"/>
    <property type="match status" value="1"/>
</dbReference>
<dbReference type="PANTHER" id="PTHR10629">
    <property type="entry name" value="CYTOSINE-SPECIFIC METHYLTRANSFERASE"/>
    <property type="match status" value="1"/>
</dbReference>
<evidence type="ECO:0000256" key="3">
    <source>
        <dbReference type="ARBA" id="ARBA00022679"/>
    </source>
</evidence>
<evidence type="ECO:0000256" key="6">
    <source>
        <dbReference type="SAM" id="MobiDB-lite"/>
    </source>
</evidence>
<comment type="similarity">
    <text evidence="5">Belongs to the class I-like SAM-binding methyltransferase superfamily. C5-methyltransferase family.</text>
</comment>
<dbReference type="Gene3D" id="3.40.50.150">
    <property type="entry name" value="Vaccinia Virus protein VP39"/>
    <property type="match status" value="1"/>
</dbReference>
<keyword evidence="3 5" id="KW-0808">Transferase</keyword>
<reference evidence="7 8" key="1">
    <citation type="submission" date="2016-10" db="EMBL/GenBank/DDBJ databases">
        <title>Genome sequence of the ascomycete fungus Penicillium subrubescens.</title>
        <authorList>
            <person name="De Vries R.P."/>
            <person name="Peng M."/>
            <person name="Dilokpimol A."/>
            <person name="Hilden K."/>
            <person name="Makela M.R."/>
            <person name="Grigoriev I."/>
            <person name="Riley R."/>
            <person name="Granchi Z."/>
        </authorList>
    </citation>
    <scope>NUCLEOTIDE SEQUENCE [LARGE SCALE GENOMIC DNA]</scope>
    <source>
        <strain evidence="7 8">CBS 132785</strain>
    </source>
</reference>
<dbReference type="GO" id="GO:0003886">
    <property type="term" value="F:DNA (cytosine-5-)-methyltransferase activity"/>
    <property type="evidence" value="ECO:0007669"/>
    <property type="project" value="UniProtKB-EC"/>
</dbReference>
<dbReference type="Proteomes" id="UP000186955">
    <property type="component" value="Unassembled WGS sequence"/>
</dbReference>
<dbReference type="OrthoDB" id="414133at2759"/>
<dbReference type="AlphaFoldDB" id="A0A1Q5ULY4"/>
<evidence type="ECO:0000313" key="7">
    <source>
        <dbReference type="EMBL" id="OKP13505.1"/>
    </source>
</evidence>
<evidence type="ECO:0000313" key="8">
    <source>
        <dbReference type="Proteomes" id="UP000186955"/>
    </source>
</evidence>
<proteinExistence type="inferred from homology"/>
<feature type="compositionally biased region" description="Low complexity" evidence="6">
    <location>
        <begin position="127"/>
        <end position="138"/>
    </location>
</feature>
<dbReference type="STRING" id="1316194.A0A1Q5ULY4"/>
<gene>
    <name evidence="7" type="ORF">PENSUB_696</name>
</gene>
<keyword evidence="4 5" id="KW-0949">S-adenosyl-L-methionine</keyword>
<dbReference type="GO" id="GO:0005634">
    <property type="term" value="C:nucleus"/>
    <property type="evidence" value="ECO:0007669"/>
    <property type="project" value="TreeGrafter"/>
</dbReference>
<dbReference type="PROSITE" id="PS51679">
    <property type="entry name" value="SAM_MT_C5"/>
    <property type="match status" value="1"/>
</dbReference>
<dbReference type="Pfam" id="PF00145">
    <property type="entry name" value="DNA_methylase"/>
    <property type="match status" value="2"/>
</dbReference>
<evidence type="ECO:0000256" key="5">
    <source>
        <dbReference type="PROSITE-ProRule" id="PRU01016"/>
    </source>
</evidence>
<organism evidence="7 8">
    <name type="scientific">Penicillium subrubescens</name>
    <dbReference type="NCBI Taxonomy" id="1316194"/>
    <lineage>
        <taxon>Eukaryota</taxon>
        <taxon>Fungi</taxon>
        <taxon>Dikarya</taxon>
        <taxon>Ascomycota</taxon>
        <taxon>Pezizomycotina</taxon>
        <taxon>Eurotiomycetes</taxon>
        <taxon>Eurotiomycetidae</taxon>
        <taxon>Eurotiales</taxon>
        <taxon>Aspergillaceae</taxon>
        <taxon>Penicillium</taxon>
    </lineage>
</organism>
<feature type="active site" evidence="5">
    <location>
        <position position="503"/>
    </location>
</feature>
<keyword evidence="8" id="KW-1185">Reference proteome</keyword>
<comment type="caution">
    <text evidence="7">The sequence shown here is derived from an EMBL/GenBank/DDBJ whole genome shotgun (WGS) entry which is preliminary data.</text>
</comment>
<dbReference type="InterPro" id="IPR001525">
    <property type="entry name" value="C5_MeTfrase"/>
</dbReference>
<evidence type="ECO:0000256" key="1">
    <source>
        <dbReference type="ARBA" id="ARBA00011975"/>
    </source>
</evidence>